<accession>A0A9Q3JWY0</accession>
<evidence type="ECO:0000313" key="3">
    <source>
        <dbReference type="Proteomes" id="UP000765509"/>
    </source>
</evidence>
<dbReference type="Proteomes" id="UP000765509">
    <property type="component" value="Unassembled WGS sequence"/>
</dbReference>
<sequence>MGPLGPFWPQSNEAKRGQGGQPPTLNSRWAHLIQVWPQSCQSHKWPKGPQEANWPVSSPGLWQSPEATRSSSASFPFHQCTPHHGLRNGAYMV</sequence>
<organism evidence="2 3">
    <name type="scientific">Austropuccinia psidii MF-1</name>
    <dbReference type="NCBI Taxonomy" id="1389203"/>
    <lineage>
        <taxon>Eukaryota</taxon>
        <taxon>Fungi</taxon>
        <taxon>Dikarya</taxon>
        <taxon>Basidiomycota</taxon>
        <taxon>Pucciniomycotina</taxon>
        <taxon>Pucciniomycetes</taxon>
        <taxon>Pucciniales</taxon>
        <taxon>Sphaerophragmiaceae</taxon>
        <taxon>Austropuccinia</taxon>
    </lineage>
</organism>
<dbReference type="EMBL" id="AVOT02084039">
    <property type="protein sequence ID" value="MBW0569252.1"/>
    <property type="molecule type" value="Genomic_DNA"/>
</dbReference>
<feature type="region of interest" description="Disordered" evidence="1">
    <location>
        <begin position="1"/>
        <end position="26"/>
    </location>
</feature>
<gene>
    <name evidence="2" type="ORF">O181_108967</name>
</gene>
<name>A0A9Q3JWY0_9BASI</name>
<feature type="region of interest" description="Disordered" evidence="1">
    <location>
        <begin position="40"/>
        <end position="93"/>
    </location>
</feature>
<proteinExistence type="predicted"/>
<evidence type="ECO:0000313" key="2">
    <source>
        <dbReference type="EMBL" id="MBW0569252.1"/>
    </source>
</evidence>
<keyword evidence="3" id="KW-1185">Reference proteome</keyword>
<dbReference type="AlphaFoldDB" id="A0A9Q3JWY0"/>
<reference evidence="2" key="1">
    <citation type="submission" date="2021-03" db="EMBL/GenBank/DDBJ databases">
        <title>Draft genome sequence of rust myrtle Austropuccinia psidii MF-1, a brazilian biotype.</title>
        <authorList>
            <person name="Quecine M.C."/>
            <person name="Pachon D.M.R."/>
            <person name="Bonatelli M.L."/>
            <person name="Correr F.H."/>
            <person name="Franceschini L.M."/>
            <person name="Leite T.F."/>
            <person name="Margarido G.R.A."/>
            <person name="Almeida C.A."/>
            <person name="Ferrarezi J.A."/>
            <person name="Labate C.A."/>
        </authorList>
    </citation>
    <scope>NUCLEOTIDE SEQUENCE</scope>
    <source>
        <strain evidence="2">MF-1</strain>
    </source>
</reference>
<protein>
    <submittedName>
        <fullName evidence="2">Uncharacterized protein</fullName>
    </submittedName>
</protein>
<feature type="compositionally biased region" description="Polar residues" evidence="1">
    <location>
        <begin position="65"/>
        <end position="74"/>
    </location>
</feature>
<evidence type="ECO:0000256" key="1">
    <source>
        <dbReference type="SAM" id="MobiDB-lite"/>
    </source>
</evidence>
<comment type="caution">
    <text evidence="2">The sequence shown here is derived from an EMBL/GenBank/DDBJ whole genome shotgun (WGS) entry which is preliminary data.</text>
</comment>